<dbReference type="EMBL" id="JAENGY010000931">
    <property type="protein sequence ID" value="KAG6954607.1"/>
    <property type="molecule type" value="Genomic_DNA"/>
</dbReference>
<feature type="domain" description="DDE Tnp4" evidence="3">
    <location>
        <begin position="16"/>
        <end position="162"/>
    </location>
</feature>
<dbReference type="Pfam" id="PF13359">
    <property type="entry name" value="DDE_Tnp_4"/>
    <property type="match status" value="1"/>
</dbReference>
<comment type="caution">
    <text evidence="4">The sequence shown here is derived from an EMBL/GenBank/DDBJ whole genome shotgun (WGS) entry which is preliminary data.</text>
</comment>
<name>A0A8J5IFJ4_9STRA</name>
<keyword evidence="5" id="KW-1185">Reference proteome</keyword>
<reference evidence="4" key="1">
    <citation type="submission" date="2021-01" db="EMBL/GenBank/DDBJ databases">
        <title>Phytophthora aleatoria, a newly-described species from Pinus radiata is distinct from Phytophthora cactorum isolates based on comparative genomics.</title>
        <authorList>
            <person name="Mcdougal R."/>
            <person name="Panda P."/>
            <person name="Williams N."/>
            <person name="Studholme D.J."/>
        </authorList>
    </citation>
    <scope>NUCLEOTIDE SEQUENCE</scope>
    <source>
        <strain evidence="4">NZFS 4037</strain>
    </source>
</reference>
<proteinExistence type="predicted"/>
<dbReference type="AlphaFoldDB" id="A0A8J5IFJ4"/>
<evidence type="ECO:0000256" key="1">
    <source>
        <dbReference type="ARBA" id="ARBA00001968"/>
    </source>
</evidence>
<evidence type="ECO:0000256" key="2">
    <source>
        <dbReference type="ARBA" id="ARBA00022723"/>
    </source>
</evidence>
<comment type="cofactor">
    <cofactor evidence="1">
        <name>a divalent metal cation</name>
        <dbReference type="ChEBI" id="CHEBI:60240"/>
    </cofactor>
</comment>
<evidence type="ECO:0000313" key="4">
    <source>
        <dbReference type="EMBL" id="KAG6954607.1"/>
    </source>
</evidence>
<gene>
    <name evidence="4" type="ORF">JG688_00012263</name>
</gene>
<dbReference type="GO" id="GO:0046872">
    <property type="term" value="F:metal ion binding"/>
    <property type="evidence" value="ECO:0007669"/>
    <property type="project" value="UniProtKB-KW"/>
</dbReference>
<keyword evidence="2" id="KW-0479">Metal-binding</keyword>
<protein>
    <recommendedName>
        <fullName evidence="3">DDE Tnp4 domain-containing protein</fullName>
    </recommendedName>
</protein>
<sequence>MKLSSSKVMKGCVGAVDGWLRSIRVPRKKEVTRVRSFFSSYYQIYGVNSQVYCDHYSRFTAVTCSSPGGTGDAAAYLKWKLSSVVDARQRVQQHEHVFDSVPKTRIATAYHDSFNFYLSQLCIRLEMAFGLLVFKWRVFNAPLEILFNRVPRTILAAFILHNWYINRRLHENTNYRVEEDEVLADGSAALKGVQTPDASVAPQDPSRYIAKRTVNAHDSTPNRWVHRKNHVQVNLEMFHCHTAKPQLTVCPLKRHAPAGR</sequence>
<accession>A0A8J5IFJ4</accession>
<dbReference type="Proteomes" id="UP000709295">
    <property type="component" value="Unassembled WGS sequence"/>
</dbReference>
<organism evidence="4 5">
    <name type="scientific">Phytophthora aleatoria</name>
    <dbReference type="NCBI Taxonomy" id="2496075"/>
    <lineage>
        <taxon>Eukaryota</taxon>
        <taxon>Sar</taxon>
        <taxon>Stramenopiles</taxon>
        <taxon>Oomycota</taxon>
        <taxon>Peronosporomycetes</taxon>
        <taxon>Peronosporales</taxon>
        <taxon>Peronosporaceae</taxon>
        <taxon>Phytophthora</taxon>
    </lineage>
</organism>
<evidence type="ECO:0000313" key="5">
    <source>
        <dbReference type="Proteomes" id="UP000709295"/>
    </source>
</evidence>
<evidence type="ECO:0000259" key="3">
    <source>
        <dbReference type="Pfam" id="PF13359"/>
    </source>
</evidence>
<dbReference type="InterPro" id="IPR027806">
    <property type="entry name" value="HARBI1_dom"/>
</dbReference>